<dbReference type="EMBL" id="CP015367">
    <property type="protein sequence ID" value="APT34254.1"/>
    <property type="molecule type" value="Genomic_DNA"/>
</dbReference>
<dbReference type="KEGG" id="mphy:MCBMB27_04963"/>
<dbReference type="EMBL" id="FOPK01000009">
    <property type="protein sequence ID" value="SFG85488.1"/>
    <property type="molecule type" value="Genomic_DNA"/>
</dbReference>
<keyword evidence="4" id="KW-1185">Reference proteome</keyword>
<evidence type="ECO:0000313" key="3">
    <source>
        <dbReference type="EMBL" id="SFG85488.1"/>
    </source>
</evidence>
<keyword evidence="1" id="KW-0732">Signal</keyword>
<feature type="chain" id="PRO_5042002530" evidence="1">
    <location>
        <begin position="25"/>
        <end position="87"/>
    </location>
</feature>
<evidence type="ECO:0000313" key="2">
    <source>
        <dbReference type="EMBL" id="APT34254.1"/>
    </source>
</evidence>
<dbReference type="Proteomes" id="UP000199140">
    <property type="component" value="Unassembled WGS sequence"/>
</dbReference>
<reference evidence="2 4" key="1">
    <citation type="submission" date="2016-04" db="EMBL/GenBank/DDBJ databases">
        <title>Complete genome sequencing and analysis of CBMB27, Methylobacterium phyllosphaerae isolated from leaf tissues of rice (Oryza sativa L.).</title>
        <authorList>
            <person name="Lee Y."/>
            <person name="Hwangbo K."/>
            <person name="Chung H."/>
            <person name="Yoo J."/>
            <person name="Kim K.Y."/>
            <person name="Sa T.M."/>
            <person name="Um Y."/>
            <person name="Madhaiyan M."/>
        </authorList>
    </citation>
    <scope>NUCLEOTIDE SEQUENCE [LARGE SCALE GENOMIC DNA]</scope>
    <source>
        <strain evidence="2 4">CBMB27</strain>
    </source>
</reference>
<evidence type="ECO:0000313" key="5">
    <source>
        <dbReference type="Proteomes" id="UP000199140"/>
    </source>
</evidence>
<proteinExistence type="predicted"/>
<dbReference type="Proteomes" id="UP000185487">
    <property type="component" value="Chromosome"/>
</dbReference>
<name>A0AAE8HRC0_9HYPH</name>
<dbReference type="AlphaFoldDB" id="A0AAE8HRC0"/>
<organism evidence="3 5">
    <name type="scientific">Methylobacterium phyllosphaerae</name>
    <dbReference type="NCBI Taxonomy" id="418223"/>
    <lineage>
        <taxon>Bacteria</taxon>
        <taxon>Pseudomonadati</taxon>
        <taxon>Pseudomonadota</taxon>
        <taxon>Alphaproteobacteria</taxon>
        <taxon>Hyphomicrobiales</taxon>
        <taxon>Methylobacteriaceae</taxon>
        <taxon>Methylobacterium</taxon>
    </lineage>
</organism>
<gene>
    <name evidence="2" type="ORF">MCBMB27_04963</name>
    <name evidence="3" type="ORF">SAMN05192567_10918</name>
</gene>
<protein>
    <submittedName>
        <fullName evidence="3">Uncharacterized protein</fullName>
    </submittedName>
</protein>
<reference evidence="3 5" key="2">
    <citation type="submission" date="2016-10" db="EMBL/GenBank/DDBJ databases">
        <authorList>
            <person name="Varghese N."/>
            <person name="Submissions S."/>
        </authorList>
    </citation>
    <scope>NUCLEOTIDE SEQUENCE [LARGE SCALE GENOMIC DNA]</scope>
    <source>
        <strain evidence="3 5">CBMB27</strain>
    </source>
</reference>
<sequence>MRRRMSALLILPAFAFAGSVQPSAGSPDAPATFVEPMDGPHRHCSGSCMKTGALQWICRRDQTCSIDCATAPPKMHCHDPEPRRRAR</sequence>
<evidence type="ECO:0000256" key="1">
    <source>
        <dbReference type="SAM" id="SignalP"/>
    </source>
</evidence>
<feature type="signal peptide" evidence="1">
    <location>
        <begin position="1"/>
        <end position="24"/>
    </location>
</feature>
<evidence type="ECO:0000313" key="4">
    <source>
        <dbReference type="Proteomes" id="UP000185487"/>
    </source>
</evidence>
<accession>A0AAE8HRC0</accession>